<dbReference type="AlphaFoldDB" id="A0A6C8MZT0"/>
<dbReference type="RefSeq" id="WP_150884170.1">
    <property type="nucleotide sequence ID" value="NZ_QDCA01000003.1"/>
</dbReference>
<evidence type="ECO:0000313" key="1">
    <source>
        <dbReference type="EMBL" id="KAA9534106.1"/>
    </source>
</evidence>
<protein>
    <submittedName>
        <fullName evidence="1">Uncharacterized protein</fullName>
    </submittedName>
</protein>
<proteinExistence type="predicted"/>
<dbReference type="EMBL" id="QDCA01000003">
    <property type="protein sequence ID" value="KAA9534106.1"/>
    <property type="molecule type" value="Genomic_DNA"/>
</dbReference>
<comment type="caution">
    <text evidence="1">The sequence shown here is derived from an EMBL/GenBank/DDBJ whole genome shotgun (WGS) entry which is preliminary data.</text>
</comment>
<gene>
    <name evidence="1" type="ORF">DCK33_08165</name>
</gene>
<organism evidence="1">
    <name type="scientific">Listeria monocytogenes</name>
    <dbReference type="NCBI Taxonomy" id="1639"/>
    <lineage>
        <taxon>Bacteria</taxon>
        <taxon>Bacillati</taxon>
        <taxon>Bacillota</taxon>
        <taxon>Bacilli</taxon>
        <taxon>Bacillales</taxon>
        <taxon>Listeriaceae</taxon>
        <taxon>Listeria</taxon>
    </lineage>
</organism>
<accession>A0A6C8MZT0</accession>
<name>A0A6C8MZT0_LISMN</name>
<sequence>MAIYKITTDGEDQGWMDAFNNHYDTHYKIGEVLTGDLTDLKEKIFHFNNGVALGPAISIVEVQDEDED</sequence>
<reference evidence="1" key="1">
    <citation type="submission" date="2018-04" db="EMBL/GenBank/DDBJ databases">
        <title>Genome Analysis of a Prevalent Clone of Listeria monocytogenes Sequence Type 87 in China.</title>
        <authorList>
            <person name="Wang Y."/>
        </authorList>
    </citation>
    <scope>NUCLEOTIDE SEQUENCE</scope>
    <source>
        <strain evidence="1">ICDC_LM0449</strain>
    </source>
</reference>